<evidence type="ECO:0000256" key="1">
    <source>
        <dbReference type="ARBA" id="ARBA00004442"/>
    </source>
</evidence>
<dbReference type="RefSeq" id="WP_183359450.1">
    <property type="nucleotide sequence ID" value="NZ_BLXZ01000001.1"/>
</dbReference>
<evidence type="ECO:0000256" key="5">
    <source>
        <dbReference type="ARBA" id="ARBA00022692"/>
    </source>
</evidence>
<protein>
    <submittedName>
        <fullName evidence="9">Protein CyaE</fullName>
    </submittedName>
</protein>
<proteinExistence type="inferred from homology"/>
<dbReference type="AlphaFoldDB" id="A0A6V8N315"/>
<dbReference type="GO" id="GO:1990281">
    <property type="term" value="C:efflux pump complex"/>
    <property type="evidence" value="ECO:0007669"/>
    <property type="project" value="TreeGrafter"/>
</dbReference>
<evidence type="ECO:0000313" key="10">
    <source>
        <dbReference type="Proteomes" id="UP000587586"/>
    </source>
</evidence>
<evidence type="ECO:0000256" key="3">
    <source>
        <dbReference type="ARBA" id="ARBA00022448"/>
    </source>
</evidence>
<name>A0A6V8N315_9BACT</name>
<keyword evidence="4" id="KW-1134">Transmembrane beta strand</keyword>
<sequence>MKMITVTAAALLLAALTTSAAAENLTLGECLKSAARNNQALKTASLESRVAAQNERIAASGYLPRVDASGGYTAQLDAQGMSVGGFSAPTQQADYGFFSLSVEQSLYDFGRTASRLEQARAVSEATRQGYRSQEQEVFLQVVQAFYGILENEKFLAAADEEVHQMEGHLKDATSKYSQGVVTRNDVLQAEVKLANSKQRRLDIARRLENGWLLLNHLTGRQDSGRGTLEDQPPAQAVPAAKDELAVRPDVLAARLELTAASAAVNEQASGLRPEFYLHVGADYTQNRYLKEPVIMAATVGVRFNLFDGFATSARLRQAVESRSRGEERLRQVEQEAQLEYQTAHNDLKVALERIGTCEKAVGQAEENLRLNRGRYEEQMGTSTDVIDAQTLLTQARSDFFQASFDARVAQARVQKALGVL</sequence>
<comment type="subcellular location">
    <subcellularLocation>
        <location evidence="1">Cell outer membrane</location>
    </subcellularLocation>
</comment>
<dbReference type="PANTHER" id="PTHR30026">
    <property type="entry name" value="OUTER MEMBRANE PROTEIN TOLC"/>
    <property type="match status" value="1"/>
</dbReference>
<comment type="similarity">
    <text evidence="2">Belongs to the outer membrane factor (OMF) (TC 1.B.17) family.</text>
</comment>
<evidence type="ECO:0000256" key="2">
    <source>
        <dbReference type="ARBA" id="ARBA00007613"/>
    </source>
</evidence>
<evidence type="ECO:0000256" key="6">
    <source>
        <dbReference type="ARBA" id="ARBA00023136"/>
    </source>
</evidence>
<feature type="signal peptide" evidence="8">
    <location>
        <begin position="1"/>
        <end position="22"/>
    </location>
</feature>
<dbReference type="PANTHER" id="PTHR30026:SF21">
    <property type="entry name" value="SLR1270 PROTEIN"/>
    <property type="match status" value="1"/>
</dbReference>
<dbReference type="Proteomes" id="UP000587586">
    <property type="component" value="Unassembled WGS sequence"/>
</dbReference>
<keyword evidence="6" id="KW-0472">Membrane</keyword>
<dbReference type="EMBL" id="BLXZ01000001">
    <property type="protein sequence ID" value="GFO66928.1"/>
    <property type="molecule type" value="Genomic_DNA"/>
</dbReference>
<gene>
    <name evidence="9" type="ORF">GMLC_05070</name>
</gene>
<feature type="chain" id="PRO_5028436598" evidence="8">
    <location>
        <begin position="23"/>
        <end position="420"/>
    </location>
</feature>
<dbReference type="SUPFAM" id="SSF56954">
    <property type="entry name" value="Outer membrane efflux proteins (OEP)"/>
    <property type="match status" value="1"/>
</dbReference>
<dbReference type="Pfam" id="PF02321">
    <property type="entry name" value="OEP"/>
    <property type="match status" value="2"/>
</dbReference>
<keyword evidence="8" id="KW-0732">Signal</keyword>
<keyword evidence="7" id="KW-0998">Cell outer membrane</keyword>
<dbReference type="InterPro" id="IPR003423">
    <property type="entry name" value="OMP_efflux"/>
</dbReference>
<dbReference type="Gene3D" id="1.20.1600.10">
    <property type="entry name" value="Outer membrane efflux proteins (OEP)"/>
    <property type="match status" value="1"/>
</dbReference>
<comment type="caution">
    <text evidence="9">The sequence shown here is derived from an EMBL/GenBank/DDBJ whole genome shotgun (WGS) entry which is preliminary data.</text>
</comment>
<organism evidence="9 10">
    <name type="scientific">Geomonas limicola</name>
    <dbReference type="NCBI Taxonomy" id="2740186"/>
    <lineage>
        <taxon>Bacteria</taxon>
        <taxon>Pseudomonadati</taxon>
        <taxon>Thermodesulfobacteriota</taxon>
        <taxon>Desulfuromonadia</taxon>
        <taxon>Geobacterales</taxon>
        <taxon>Geobacteraceae</taxon>
        <taxon>Geomonas</taxon>
    </lineage>
</organism>
<dbReference type="PIRSF" id="PIRSF001892">
    <property type="entry name" value="CyaE"/>
    <property type="match status" value="1"/>
</dbReference>
<dbReference type="GO" id="GO:0015562">
    <property type="term" value="F:efflux transmembrane transporter activity"/>
    <property type="evidence" value="ECO:0007669"/>
    <property type="project" value="InterPro"/>
</dbReference>
<dbReference type="GO" id="GO:0009279">
    <property type="term" value="C:cell outer membrane"/>
    <property type="evidence" value="ECO:0007669"/>
    <property type="project" value="UniProtKB-SubCell"/>
</dbReference>
<dbReference type="InterPro" id="IPR051906">
    <property type="entry name" value="TolC-like"/>
</dbReference>
<dbReference type="InterPro" id="IPR028351">
    <property type="entry name" value="CyaE"/>
</dbReference>
<keyword evidence="10" id="KW-1185">Reference proteome</keyword>
<evidence type="ECO:0000313" key="9">
    <source>
        <dbReference type="EMBL" id="GFO66928.1"/>
    </source>
</evidence>
<keyword evidence="5" id="KW-0812">Transmembrane</keyword>
<evidence type="ECO:0000256" key="4">
    <source>
        <dbReference type="ARBA" id="ARBA00022452"/>
    </source>
</evidence>
<keyword evidence="3" id="KW-0813">Transport</keyword>
<evidence type="ECO:0000256" key="8">
    <source>
        <dbReference type="SAM" id="SignalP"/>
    </source>
</evidence>
<reference evidence="10" key="1">
    <citation type="submission" date="2020-06" db="EMBL/GenBank/DDBJ databases">
        <title>Draft genomic sequecing of Geomonas sp. Red745.</title>
        <authorList>
            <person name="Itoh H."/>
            <person name="Xu Z.X."/>
            <person name="Ushijima N."/>
            <person name="Masuda Y."/>
            <person name="Shiratori Y."/>
            <person name="Senoo K."/>
        </authorList>
    </citation>
    <scope>NUCLEOTIDE SEQUENCE [LARGE SCALE GENOMIC DNA]</scope>
    <source>
        <strain evidence="10">Red745</strain>
    </source>
</reference>
<accession>A0A6V8N315</accession>
<evidence type="ECO:0000256" key="7">
    <source>
        <dbReference type="ARBA" id="ARBA00023237"/>
    </source>
</evidence>
<dbReference type="GO" id="GO:0015288">
    <property type="term" value="F:porin activity"/>
    <property type="evidence" value="ECO:0007669"/>
    <property type="project" value="TreeGrafter"/>
</dbReference>